<accession>A0A1X7UI30</accession>
<sequence length="201" mass="22016">MPEVPEIKKHEVPGSNLALGLSPNTILGNRRPGFYLRKYGMLILTVYVTATVLAKQLVKLRQQKTKSYGLSATITATGHQMKAMQSQVAMTKAMGQTSKAMASMNKQVKLEDIQRTMQQFEKESTKMDMAGEMMDDTMDAILSGDEDEEDEVIGQVLDEIGLEYTSKLAGAKVAGGKLGQEDKELTSTDDLEARLANLHAS</sequence>
<dbReference type="FunCoup" id="A0A1X7UI30">
    <property type="interactions" value="431"/>
</dbReference>
<dbReference type="SUPFAM" id="SSF158710">
    <property type="entry name" value="PSPTO4464-like"/>
    <property type="match status" value="1"/>
</dbReference>
<dbReference type="STRING" id="400682.A0A1X7UI30"/>
<evidence type="ECO:0000256" key="1">
    <source>
        <dbReference type="ARBA" id="ARBA00006190"/>
    </source>
</evidence>
<protein>
    <recommendedName>
        <fullName evidence="3">Charged multivesicular body protein 2a</fullName>
    </recommendedName>
</protein>
<evidence type="ECO:0000313" key="2">
    <source>
        <dbReference type="EnsemblMetazoa" id="Aqu2.1.27427_001"/>
    </source>
</evidence>
<dbReference type="eggNOG" id="KOG3231">
    <property type="taxonomic scope" value="Eukaryota"/>
</dbReference>
<organism evidence="2">
    <name type="scientific">Amphimedon queenslandica</name>
    <name type="common">Sponge</name>
    <dbReference type="NCBI Taxonomy" id="400682"/>
    <lineage>
        <taxon>Eukaryota</taxon>
        <taxon>Metazoa</taxon>
        <taxon>Porifera</taxon>
        <taxon>Demospongiae</taxon>
        <taxon>Heteroscleromorpha</taxon>
        <taxon>Haplosclerida</taxon>
        <taxon>Niphatidae</taxon>
        <taxon>Amphimedon</taxon>
    </lineage>
</organism>
<dbReference type="GO" id="GO:0007034">
    <property type="term" value="P:vacuolar transport"/>
    <property type="evidence" value="ECO:0007669"/>
    <property type="project" value="InterPro"/>
</dbReference>
<evidence type="ECO:0008006" key="3">
    <source>
        <dbReference type="Google" id="ProtNLM"/>
    </source>
</evidence>
<dbReference type="InterPro" id="IPR005024">
    <property type="entry name" value="Snf7_fam"/>
</dbReference>
<dbReference type="Pfam" id="PF03357">
    <property type="entry name" value="Snf7"/>
    <property type="match status" value="1"/>
</dbReference>
<name>A0A1X7UI30_AMPQE</name>
<proteinExistence type="inferred from homology"/>
<dbReference type="OrthoDB" id="5594417at2759"/>
<dbReference type="InParanoid" id="A0A1X7UI30"/>
<dbReference type="AlphaFoldDB" id="A0A1X7UI30"/>
<reference evidence="2" key="1">
    <citation type="submission" date="2017-05" db="UniProtKB">
        <authorList>
            <consortium name="EnsemblMetazoa"/>
        </authorList>
    </citation>
    <scope>IDENTIFICATION</scope>
</reference>
<dbReference type="EnsemblMetazoa" id="Aqu2.1.27427_001">
    <property type="protein sequence ID" value="Aqu2.1.27427_001"/>
    <property type="gene ID" value="Aqu2.1.27427"/>
</dbReference>
<dbReference type="PANTHER" id="PTHR10476">
    <property type="entry name" value="CHARGED MULTIVESICULAR BODY PROTEIN"/>
    <property type="match status" value="1"/>
</dbReference>
<comment type="similarity">
    <text evidence="1">Belongs to the SNF7 family.</text>
</comment>
<dbReference type="InterPro" id="IPR023153">
    <property type="entry name" value="DarP_sf"/>
</dbReference>
<dbReference type="Gene3D" id="6.10.140.1230">
    <property type="match status" value="1"/>
</dbReference>